<accession>A0A9X2XC40</accession>
<organism evidence="3 4">
    <name type="scientific">Chelativorans petroleitrophicus</name>
    <dbReference type="NCBI Taxonomy" id="2975484"/>
    <lineage>
        <taxon>Bacteria</taxon>
        <taxon>Pseudomonadati</taxon>
        <taxon>Pseudomonadota</taxon>
        <taxon>Alphaproteobacteria</taxon>
        <taxon>Hyphomicrobiales</taxon>
        <taxon>Phyllobacteriaceae</taxon>
        <taxon>Chelativorans</taxon>
    </lineage>
</organism>
<feature type="region of interest" description="Disordered" evidence="1">
    <location>
        <begin position="1"/>
        <end position="24"/>
    </location>
</feature>
<proteinExistence type="predicted"/>
<dbReference type="GO" id="GO:0043565">
    <property type="term" value="F:sequence-specific DNA binding"/>
    <property type="evidence" value="ECO:0007669"/>
    <property type="project" value="InterPro"/>
</dbReference>
<dbReference type="Pfam" id="PF08299">
    <property type="entry name" value="Bac_DnaA_C"/>
    <property type="match status" value="1"/>
</dbReference>
<evidence type="ECO:0000313" key="4">
    <source>
        <dbReference type="Proteomes" id="UP001149009"/>
    </source>
</evidence>
<evidence type="ECO:0000256" key="1">
    <source>
        <dbReference type="SAM" id="MobiDB-lite"/>
    </source>
</evidence>
<dbReference type="AlphaFoldDB" id="A0A9X2XC40"/>
<dbReference type="GO" id="GO:0005524">
    <property type="term" value="F:ATP binding"/>
    <property type="evidence" value="ECO:0007669"/>
    <property type="project" value="InterPro"/>
</dbReference>
<dbReference type="CDD" id="cd06571">
    <property type="entry name" value="Bac_DnaA_C"/>
    <property type="match status" value="1"/>
</dbReference>
<dbReference type="SUPFAM" id="SSF48295">
    <property type="entry name" value="TrpR-like"/>
    <property type="match status" value="1"/>
</dbReference>
<dbReference type="Proteomes" id="UP001149009">
    <property type="component" value="Unassembled WGS sequence"/>
</dbReference>
<keyword evidence="4" id="KW-1185">Reference proteome</keyword>
<comment type="caution">
    <text evidence="3">The sequence shown here is derived from an EMBL/GenBank/DDBJ whole genome shotgun (WGS) entry which is preliminary data.</text>
</comment>
<dbReference type="InterPro" id="IPR013159">
    <property type="entry name" value="DnaA_C"/>
</dbReference>
<evidence type="ECO:0000259" key="2">
    <source>
        <dbReference type="SMART" id="SM00760"/>
    </source>
</evidence>
<name>A0A9X2XC40_9HYPH</name>
<dbReference type="SMART" id="SM00760">
    <property type="entry name" value="Bac_DnaA_C"/>
    <property type="match status" value="1"/>
</dbReference>
<dbReference type="EMBL" id="JAODNV010000017">
    <property type="protein sequence ID" value="MCT8991652.1"/>
    <property type="molecule type" value="Genomic_DNA"/>
</dbReference>
<evidence type="ECO:0000313" key="3">
    <source>
        <dbReference type="EMBL" id="MCT8991652.1"/>
    </source>
</evidence>
<sequence length="139" mass="15560">MRSNAAIRHQNDGDGLATASPAPFTRKLSPVSDERITDICECVMDLVAALFNVRGRDLRRPGRCTVGVARVRQIGMYVAHVVLRLNMTEVGRGFGRDRTTVQYACQLIEDMRDDPDFDRIVSVTEQVVAAAFRHTEVLR</sequence>
<dbReference type="GO" id="GO:0006270">
    <property type="term" value="P:DNA replication initiation"/>
    <property type="evidence" value="ECO:0007669"/>
    <property type="project" value="InterPro"/>
</dbReference>
<reference evidence="3" key="1">
    <citation type="submission" date="2022-08" db="EMBL/GenBank/DDBJ databases">
        <title>Chelativorans sichuanense sp. nov., a paraffin oil-degrading bacterium isolated from a mixture of oil-based drill cuttings and paddy soil.</title>
        <authorList>
            <person name="Yu J."/>
            <person name="Liu H."/>
            <person name="Chen Q."/>
        </authorList>
    </citation>
    <scope>NUCLEOTIDE SEQUENCE</scope>
    <source>
        <strain evidence="3">SCAU 2101</strain>
    </source>
</reference>
<dbReference type="Gene3D" id="1.10.1750.10">
    <property type="match status" value="1"/>
</dbReference>
<gene>
    <name evidence="3" type="ORF">NYR54_15345</name>
</gene>
<dbReference type="InterPro" id="IPR010921">
    <property type="entry name" value="Trp_repressor/repl_initiator"/>
</dbReference>
<protein>
    <submittedName>
        <fullName evidence="3">Chromosomal replication initiator DnaA</fullName>
    </submittedName>
</protein>
<feature type="domain" description="Chromosomal replication initiator DnaA C-terminal" evidence="2">
    <location>
        <begin position="39"/>
        <end position="108"/>
    </location>
</feature>
<dbReference type="GO" id="GO:0006275">
    <property type="term" value="P:regulation of DNA replication"/>
    <property type="evidence" value="ECO:0007669"/>
    <property type="project" value="InterPro"/>
</dbReference>